<dbReference type="Proteomes" id="UP000324222">
    <property type="component" value="Unassembled WGS sequence"/>
</dbReference>
<evidence type="ECO:0000256" key="1">
    <source>
        <dbReference type="SAM" id="SignalP"/>
    </source>
</evidence>
<keyword evidence="1" id="KW-0732">Signal</keyword>
<dbReference type="EMBL" id="VSRR010107731">
    <property type="protein sequence ID" value="MPC96879.1"/>
    <property type="molecule type" value="Genomic_DNA"/>
</dbReference>
<feature type="signal peptide" evidence="1">
    <location>
        <begin position="1"/>
        <end position="32"/>
    </location>
</feature>
<organism evidence="2 3">
    <name type="scientific">Portunus trituberculatus</name>
    <name type="common">Swimming crab</name>
    <name type="synonym">Neptunus trituberculatus</name>
    <dbReference type="NCBI Taxonomy" id="210409"/>
    <lineage>
        <taxon>Eukaryota</taxon>
        <taxon>Metazoa</taxon>
        <taxon>Ecdysozoa</taxon>
        <taxon>Arthropoda</taxon>
        <taxon>Crustacea</taxon>
        <taxon>Multicrustacea</taxon>
        <taxon>Malacostraca</taxon>
        <taxon>Eumalacostraca</taxon>
        <taxon>Eucarida</taxon>
        <taxon>Decapoda</taxon>
        <taxon>Pleocyemata</taxon>
        <taxon>Brachyura</taxon>
        <taxon>Eubrachyura</taxon>
        <taxon>Portunoidea</taxon>
        <taxon>Portunidae</taxon>
        <taxon>Portuninae</taxon>
        <taxon>Portunus</taxon>
    </lineage>
</organism>
<dbReference type="AlphaFoldDB" id="A0A5B7JPV4"/>
<protein>
    <recommendedName>
        <fullName evidence="4">Secreted protein</fullName>
    </recommendedName>
</protein>
<evidence type="ECO:0000313" key="3">
    <source>
        <dbReference type="Proteomes" id="UP000324222"/>
    </source>
</evidence>
<evidence type="ECO:0008006" key="4">
    <source>
        <dbReference type="Google" id="ProtNLM"/>
    </source>
</evidence>
<name>A0A5B7JPV4_PORTR</name>
<reference evidence="2 3" key="1">
    <citation type="submission" date="2019-05" db="EMBL/GenBank/DDBJ databases">
        <title>Another draft genome of Portunus trituberculatus and its Hox gene families provides insights of decapod evolution.</title>
        <authorList>
            <person name="Jeong J.-H."/>
            <person name="Song I."/>
            <person name="Kim S."/>
            <person name="Choi T."/>
            <person name="Kim D."/>
            <person name="Ryu S."/>
            <person name="Kim W."/>
        </authorList>
    </citation>
    <scope>NUCLEOTIDE SEQUENCE [LARGE SCALE GENOMIC DNA]</scope>
    <source>
        <tissue evidence="2">Muscle</tissue>
    </source>
</reference>
<keyword evidence="3" id="KW-1185">Reference proteome</keyword>
<proteinExistence type="predicted"/>
<sequence length="104" mass="11759">MMWVLNVAVIMNKASRLRMFLLYTLAMGTCMAEHSFVSLCASGHEHNFLILPFPSLSYAYRGREDLCSGAEWAEACGRMSRGEWRTVDAFKASLGVKYADVLLW</sequence>
<accession>A0A5B7JPV4</accession>
<comment type="caution">
    <text evidence="2">The sequence shown here is derived from an EMBL/GenBank/DDBJ whole genome shotgun (WGS) entry which is preliminary data.</text>
</comment>
<feature type="chain" id="PRO_5022838947" description="Secreted protein" evidence="1">
    <location>
        <begin position="33"/>
        <end position="104"/>
    </location>
</feature>
<gene>
    <name evidence="2" type="ORF">E2C01_092159</name>
</gene>
<evidence type="ECO:0000313" key="2">
    <source>
        <dbReference type="EMBL" id="MPC96879.1"/>
    </source>
</evidence>